<proteinExistence type="predicted"/>
<evidence type="ECO:0000313" key="5">
    <source>
        <dbReference type="Proteomes" id="UP001448207"/>
    </source>
</evidence>
<evidence type="ECO:0000256" key="2">
    <source>
        <dbReference type="SAM" id="MobiDB-lite"/>
    </source>
</evidence>
<feature type="domain" description="BEACH" evidence="3">
    <location>
        <begin position="117"/>
        <end position="397"/>
    </location>
</feature>
<dbReference type="PANTHER" id="PTHR46866">
    <property type="entry name" value="GH12955P"/>
    <property type="match status" value="1"/>
</dbReference>
<dbReference type="EMBL" id="JBCLYO010000022">
    <property type="protein sequence ID" value="KAL0079254.1"/>
    <property type="molecule type" value="Genomic_DNA"/>
</dbReference>
<evidence type="ECO:0000256" key="1">
    <source>
        <dbReference type="ARBA" id="ARBA00022574"/>
    </source>
</evidence>
<dbReference type="InterPro" id="IPR000409">
    <property type="entry name" value="BEACH_dom"/>
</dbReference>
<evidence type="ECO:0000259" key="3">
    <source>
        <dbReference type="PROSITE" id="PS50197"/>
    </source>
</evidence>
<feature type="region of interest" description="Disordered" evidence="2">
    <location>
        <begin position="427"/>
        <end position="460"/>
    </location>
</feature>
<name>A0ABR3AS14_PHYBL</name>
<evidence type="ECO:0000313" key="4">
    <source>
        <dbReference type="EMBL" id="KAL0079254.1"/>
    </source>
</evidence>
<dbReference type="InterPro" id="IPR011009">
    <property type="entry name" value="Kinase-like_dom_sf"/>
</dbReference>
<dbReference type="InterPro" id="IPR016024">
    <property type="entry name" value="ARM-type_fold"/>
</dbReference>
<dbReference type="InterPro" id="IPR036372">
    <property type="entry name" value="BEACH_dom_sf"/>
</dbReference>
<dbReference type="Gene3D" id="1.10.510.10">
    <property type="entry name" value="Transferase(Phosphotransferase) domain 1"/>
    <property type="match status" value="1"/>
</dbReference>
<keyword evidence="5" id="KW-1185">Reference proteome</keyword>
<dbReference type="SUPFAM" id="SSF56112">
    <property type="entry name" value="Protein kinase-like (PK-like)"/>
    <property type="match status" value="1"/>
</dbReference>
<dbReference type="SUPFAM" id="SSF81837">
    <property type="entry name" value="BEACH domain"/>
    <property type="match status" value="1"/>
</dbReference>
<sequence length="866" mass="98151">MSEDSLVGALGEPLEATKPLYNDPANSNLPDVFAIIESENAYYFLASYRGTTLQDLITYNPGVLSSNFKKGFVVYQLLRAVASLHSRGILHGRQVASNILVDENLWTQLAGMECGANPMDIDVKEEPLVIKWVRGEISNYSYIMALNHLAGRKEGDPNFHPILPWVVDFTGTSVEDGWRDFTKTKFRMNKGDEQLDFTFDGPVPHHITDILSDITYYVYLARRTPIPVLCQFVRSKYEPNEYPSSMHRLYEWTPDECIPEFYTDPTIFKSMHSDMPDLQIPLWADSPEDFIKKHAEALESDYVSANLHHWIDLTFGNNLTGKGAVEAKNVALPLLAGQNSFMKHGIIQLFKCKHPQRGCNWHSAKSSMDSHRNCDSGQTRNLSPAPEIAYSASVPSQRSSKILRHISISPPYSNMPDTPSNLSLATRERAPSVHSTTSSIDTSTSITNRSISTDPNSTIGLTSALRTEPIRLSPDMPDDFFTENLTHYEETLAFSTRYNFINEADVILNPVLPDPGKRFSIEPREPHYVATNPFSIGTAYDVSSNVTSVISALMSENWNDRPTAKAVLCASFPAMTLRDPSCSFPFPEHIPEMYEYLAAFYQAEWSRRLYLADKWIDRICDLEDEPIISMFETLRPKIPKILFDQRIIQEFVKRLGIATFLQQMLPCYLEALAINEDLTKSYVDDDVSLAGEALVYICKLLGPVLTSKHIVRQLVKIVFRDNIVKSVLLETVVRISSSFGETFTSIQYAYLITLIDSYQRSVTNAKNCKIVCSIISLLEQLLPYMQNEPLVTELKSGFVTILYKLLEPLPPTQENKDIPEQTMQLRLTISMRTIDYLLQMAYKIPKPEWEVMVGCHIPLLMKMIRL</sequence>
<dbReference type="PANTHER" id="PTHR46866:SF1">
    <property type="entry name" value="GH12955P"/>
    <property type="match status" value="1"/>
</dbReference>
<dbReference type="PROSITE" id="PS50197">
    <property type="entry name" value="BEACH"/>
    <property type="match status" value="1"/>
</dbReference>
<keyword evidence="1" id="KW-0853">WD repeat</keyword>
<dbReference type="Proteomes" id="UP001448207">
    <property type="component" value="Unassembled WGS sequence"/>
</dbReference>
<dbReference type="SMART" id="SM01026">
    <property type="entry name" value="Beach"/>
    <property type="match status" value="1"/>
</dbReference>
<feature type="compositionally biased region" description="Low complexity" evidence="2">
    <location>
        <begin position="435"/>
        <end position="453"/>
    </location>
</feature>
<accession>A0ABR3AS14</accession>
<comment type="caution">
    <text evidence="4">The sequence shown here is derived from an EMBL/GenBank/DDBJ whole genome shotgun (WGS) entry which is preliminary data.</text>
</comment>
<dbReference type="SUPFAM" id="SSF48371">
    <property type="entry name" value="ARM repeat"/>
    <property type="match status" value="1"/>
</dbReference>
<dbReference type="Gene3D" id="1.10.1540.10">
    <property type="entry name" value="BEACH domain"/>
    <property type="match status" value="1"/>
</dbReference>
<dbReference type="Pfam" id="PF02138">
    <property type="entry name" value="Beach"/>
    <property type="match status" value="1"/>
</dbReference>
<organism evidence="4 5">
    <name type="scientific">Phycomyces blakesleeanus</name>
    <dbReference type="NCBI Taxonomy" id="4837"/>
    <lineage>
        <taxon>Eukaryota</taxon>
        <taxon>Fungi</taxon>
        <taxon>Fungi incertae sedis</taxon>
        <taxon>Mucoromycota</taxon>
        <taxon>Mucoromycotina</taxon>
        <taxon>Mucoromycetes</taxon>
        <taxon>Mucorales</taxon>
        <taxon>Phycomycetaceae</taxon>
        <taxon>Phycomyces</taxon>
    </lineage>
</organism>
<protein>
    <recommendedName>
        <fullName evidence="3">BEACH domain-containing protein</fullName>
    </recommendedName>
</protein>
<reference evidence="4 5" key="1">
    <citation type="submission" date="2024-04" db="EMBL/GenBank/DDBJ databases">
        <title>Symmetric and asymmetric DNA N6-adenine methylation regulates different biological responses in Mucorales.</title>
        <authorList>
            <consortium name="Lawrence Berkeley National Laboratory"/>
            <person name="Lax C."/>
            <person name="Mondo S.J."/>
            <person name="Osorio-Concepcion M."/>
            <person name="Muszewska A."/>
            <person name="Corrochano-Luque M."/>
            <person name="Gutierrez G."/>
            <person name="Riley R."/>
            <person name="Lipzen A."/>
            <person name="Guo J."/>
            <person name="Hundley H."/>
            <person name="Amirebrahimi M."/>
            <person name="Ng V."/>
            <person name="Lorenzo-Gutierrez D."/>
            <person name="Binder U."/>
            <person name="Yang J."/>
            <person name="Song Y."/>
            <person name="Canovas D."/>
            <person name="Navarro E."/>
            <person name="Freitag M."/>
            <person name="Gabaldon T."/>
            <person name="Grigoriev I.V."/>
            <person name="Corrochano L.M."/>
            <person name="Nicolas F.E."/>
            <person name="Garre V."/>
        </authorList>
    </citation>
    <scope>NUCLEOTIDE SEQUENCE [LARGE SCALE GENOMIC DNA]</scope>
    <source>
        <strain evidence="4 5">L51</strain>
    </source>
</reference>
<gene>
    <name evidence="4" type="ORF">J3Q64DRAFT_1645069</name>
</gene>
<dbReference type="CDD" id="cd06071">
    <property type="entry name" value="Beach"/>
    <property type="match status" value="1"/>
</dbReference>